<evidence type="ECO:0000313" key="3">
    <source>
        <dbReference type="Proteomes" id="UP001500751"/>
    </source>
</evidence>
<dbReference type="EMBL" id="BAAAQN010000053">
    <property type="protein sequence ID" value="GAA2052233.1"/>
    <property type="molecule type" value="Genomic_DNA"/>
</dbReference>
<evidence type="ECO:0000256" key="1">
    <source>
        <dbReference type="SAM" id="MobiDB-lite"/>
    </source>
</evidence>
<reference evidence="3" key="1">
    <citation type="journal article" date="2019" name="Int. J. Syst. Evol. Microbiol.">
        <title>The Global Catalogue of Microorganisms (GCM) 10K type strain sequencing project: providing services to taxonomists for standard genome sequencing and annotation.</title>
        <authorList>
            <consortium name="The Broad Institute Genomics Platform"/>
            <consortium name="The Broad Institute Genome Sequencing Center for Infectious Disease"/>
            <person name="Wu L."/>
            <person name="Ma J."/>
        </authorList>
    </citation>
    <scope>NUCLEOTIDE SEQUENCE [LARGE SCALE GENOMIC DNA]</scope>
    <source>
        <strain evidence="3">JCM 16014</strain>
    </source>
</reference>
<dbReference type="Proteomes" id="UP001500751">
    <property type="component" value="Unassembled WGS sequence"/>
</dbReference>
<gene>
    <name evidence="2" type="ORF">GCM10009839_69440</name>
</gene>
<sequence length="80" mass="8393">MRGIASRMAEAVALAKLRGQGAVDRALGTAAMAARFADGDLRSILHHQSFHDAPTSPSRAGEEHSLHPATSALSGFGDRR</sequence>
<accession>A0ABP5GQ64</accession>
<protein>
    <submittedName>
        <fullName evidence="2">Uncharacterized protein</fullName>
    </submittedName>
</protein>
<proteinExistence type="predicted"/>
<feature type="region of interest" description="Disordered" evidence="1">
    <location>
        <begin position="48"/>
        <end position="80"/>
    </location>
</feature>
<comment type="caution">
    <text evidence="2">The sequence shown here is derived from an EMBL/GenBank/DDBJ whole genome shotgun (WGS) entry which is preliminary data.</text>
</comment>
<name>A0ABP5GQ64_9ACTN</name>
<keyword evidence="3" id="KW-1185">Reference proteome</keyword>
<organism evidence="2 3">
    <name type="scientific">Catenulispora yoronensis</name>
    <dbReference type="NCBI Taxonomy" id="450799"/>
    <lineage>
        <taxon>Bacteria</taxon>
        <taxon>Bacillati</taxon>
        <taxon>Actinomycetota</taxon>
        <taxon>Actinomycetes</taxon>
        <taxon>Catenulisporales</taxon>
        <taxon>Catenulisporaceae</taxon>
        <taxon>Catenulispora</taxon>
    </lineage>
</organism>
<evidence type="ECO:0000313" key="2">
    <source>
        <dbReference type="EMBL" id="GAA2052233.1"/>
    </source>
</evidence>